<dbReference type="InterPro" id="IPR014825">
    <property type="entry name" value="DNA_alkylation"/>
</dbReference>
<dbReference type="Pfam" id="PF08713">
    <property type="entry name" value="DNA_alkylation"/>
    <property type="match status" value="1"/>
</dbReference>
<proteinExistence type="predicted"/>
<dbReference type="PANTHER" id="PTHR34070:SF1">
    <property type="entry name" value="DNA ALKYLATION REPAIR PROTEIN"/>
    <property type="match status" value="1"/>
</dbReference>
<dbReference type="PANTHER" id="PTHR34070">
    <property type="entry name" value="ARMADILLO-TYPE FOLD"/>
    <property type="match status" value="1"/>
</dbReference>
<gene>
    <name evidence="1" type="ORF">GLW04_03785</name>
</gene>
<sequence>MRAEHLAADINEALVEHQNESRRQPMENYMKNHFPFYGIKAPERKKILAPFLKEWKTLSEKERFEVAFHLFQMPERECHYAALALLDKGRRAVSLQAVEFYEKLLQIKPWWDTVDMIASHLCGEYFKLYPGQLRPYTERLREADSMWLRRSTLLFQLKYKEETDETLLFETILRLKEEKEFFIEKAVGWALREYSKTNPEGVLHFLSMYECRPLSRREGLKWLENKQPHLLKHF</sequence>
<evidence type="ECO:0000313" key="1">
    <source>
        <dbReference type="EMBL" id="MYL18996.1"/>
    </source>
</evidence>
<dbReference type="Proteomes" id="UP000460949">
    <property type="component" value="Unassembled WGS sequence"/>
</dbReference>
<dbReference type="Gene3D" id="1.20.1660.10">
    <property type="entry name" value="Hypothetical protein (EF3068)"/>
    <property type="match status" value="1"/>
</dbReference>
<dbReference type="AlphaFoldDB" id="A0A845DNK2"/>
<name>A0A845DNK2_9BACI</name>
<protein>
    <recommendedName>
        <fullName evidence="3">DNA alkylation repair protein</fullName>
    </recommendedName>
</protein>
<dbReference type="RefSeq" id="WP_160835425.1">
    <property type="nucleotide sequence ID" value="NZ_WMET01000001.1"/>
</dbReference>
<dbReference type="SUPFAM" id="SSF48371">
    <property type="entry name" value="ARM repeat"/>
    <property type="match status" value="1"/>
</dbReference>
<evidence type="ECO:0000313" key="2">
    <source>
        <dbReference type="Proteomes" id="UP000460949"/>
    </source>
</evidence>
<comment type="caution">
    <text evidence="1">The sequence shown here is derived from an EMBL/GenBank/DDBJ whole genome shotgun (WGS) entry which is preliminary data.</text>
</comment>
<dbReference type="InterPro" id="IPR016024">
    <property type="entry name" value="ARM-type_fold"/>
</dbReference>
<dbReference type="EMBL" id="WMET01000001">
    <property type="protein sequence ID" value="MYL18996.1"/>
    <property type="molecule type" value="Genomic_DNA"/>
</dbReference>
<dbReference type="CDD" id="cd07064">
    <property type="entry name" value="AlkD_like_1"/>
    <property type="match status" value="1"/>
</dbReference>
<accession>A0A845DNK2</accession>
<organism evidence="1 2">
    <name type="scientific">Halobacillus litoralis</name>
    <dbReference type="NCBI Taxonomy" id="45668"/>
    <lineage>
        <taxon>Bacteria</taxon>
        <taxon>Bacillati</taxon>
        <taxon>Bacillota</taxon>
        <taxon>Bacilli</taxon>
        <taxon>Bacillales</taxon>
        <taxon>Bacillaceae</taxon>
        <taxon>Halobacillus</taxon>
    </lineage>
</organism>
<reference evidence="1 2" key="1">
    <citation type="submission" date="2019-11" db="EMBL/GenBank/DDBJ databases">
        <title>Genome sequences of 17 halophilic strains isolated from different environments.</title>
        <authorList>
            <person name="Furrow R.E."/>
        </authorList>
    </citation>
    <scope>NUCLEOTIDE SEQUENCE [LARGE SCALE GENOMIC DNA]</scope>
    <source>
        <strain evidence="1 2">22511_23_Filter</strain>
    </source>
</reference>
<dbReference type="Gene3D" id="1.25.40.290">
    <property type="entry name" value="ARM repeat domains"/>
    <property type="match status" value="1"/>
</dbReference>
<evidence type="ECO:0008006" key="3">
    <source>
        <dbReference type="Google" id="ProtNLM"/>
    </source>
</evidence>